<dbReference type="RefSeq" id="WP_170031161.1">
    <property type="nucleotide sequence ID" value="NZ_JABDTL010000001.1"/>
</dbReference>
<evidence type="ECO:0000313" key="2">
    <source>
        <dbReference type="EMBL" id="MBB6068781.1"/>
    </source>
</evidence>
<dbReference type="AlphaFoldDB" id="A0A841GJC5"/>
<dbReference type="Proteomes" id="UP000582837">
    <property type="component" value="Unassembled WGS sequence"/>
</dbReference>
<accession>A0A841GJC5</accession>
<protein>
    <submittedName>
        <fullName evidence="2">Uncharacterized protein</fullName>
    </submittedName>
</protein>
<sequence>MTQRWLRWIAFILALAINGAAIVVYGIITDWCFCAICGVPEPPVPPPYMIRFLEFAVFPAGLVTNGPGADIILIVGAAVWFVMILALLNVMAFVARIRVRARRDDARGRWIGLAPAGAVRAAHMLLLAGVLLAAGLAAGARARRAWLADAERVFRTTMDAAASSPRLPAGVEFRMYDWVGDEMVDVIPASGYTVQVDPRVAGNHFPDRFVTPMSYGGTVRFISGKRYTFSVYRRDGDLLGDGPGWTVSLDPPRRRPREYW</sequence>
<feature type="transmembrane region" description="Helical" evidence="1">
    <location>
        <begin position="5"/>
        <end position="28"/>
    </location>
</feature>
<dbReference type="EMBL" id="JACHIA010000001">
    <property type="protein sequence ID" value="MBB6068781.1"/>
    <property type="molecule type" value="Genomic_DNA"/>
</dbReference>
<evidence type="ECO:0000313" key="3">
    <source>
        <dbReference type="Proteomes" id="UP000582837"/>
    </source>
</evidence>
<name>A0A841GJC5_9BACT</name>
<reference evidence="2 3" key="1">
    <citation type="submission" date="2020-08" db="EMBL/GenBank/DDBJ databases">
        <title>Genomic Encyclopedia of Type Strains, Phase IV (KMG-IV): sequencing the most valuable type-strain genomes for metagenomic binning, comparative biology and taxonomic classification.</title>
        <authorList>
            <person name="Goeker M."/>
        </authorList>
    </citation>
    <scope>NUCLEOTIDE SEQUENCE [LARGE SCALE GENOMIC DNA]</scope>
    <source>
        <strain evidence="2 3">DSM 29007</strain>
    </source>
</reference>
<evidence type="ECO:0000256" key="1">
    <source>
        <dbReference type="SAM" id="Phobius"/>
    </source>
</evidence>
<comment type="caution">
    <text evidence="2">The sequence shown here is derived from an EMBL/GenBank/DDBJ whole genome shotgun (WGS) entry which is preliminary data.</text>
</comment>
<keyword evidence="1" id="KW-1133">Transmembrane helix</keyword>
<proteinExistence type="predicted"/>
<keyword evidence="3" id="KW-1185">Reference proteome</keyword>
<feature type="transmembrane region" description="Helical" evidence="1">
    <location>
        <begin position="117"/>
        <end position="138"/>
    </location>
</feature>
<keyword evidence="1" id="KW-0472">Membrane</keyword>
<keyword evidence="1" id="KW-0812">Transmembrane</keyword>
<gene>
    <name evidence="2" type="ORF">HNQ61_000392</name>
</gene>
<feature type="transmembrane region" description="Helical" evidence="1">
    <location>
        <begin position="71"/>
        <end position="97"/>
    </location>
</feature>
<organism evidence="2 3">
    <name type="scientific">Longimicrobium terrae</name>
    <dbReference type="NCBI Taxonomy" id="1639882"/>
    <lineage>
        <taxon>Bacteria</taxon>
        <taxon>Pseudomonadati</taxon>
        <taxon>Gemmatimonadota</taxon>
        <taxon>Longimicrobiia</taxon>
        <taxon>Longimicrobiales</taxon>
        <taxon>Longimicrobiaceae</taxon>
        <taxon>Longimicrobium</taxon>
    </lineage>
</organism>